<dbReference type="Proteomes" id="UP001499882">
    <property type="component" value="Unassembled WGS sequence"/>
</dbReference>
<evidence type="ECO:0008006" key="3">
    <source>
        <dbReference type="Google" id="ProtNLM"/>
    </source>
</evidence>
<evidence type="ECO:0000313" key="1">
    <source>
        <dbReference type="EMBL" id="GAA4733130.1"/>
    </source>
</evidence>
<evidence type="ECO:0000313" key="2">
    <source>
        <dbReference type="Proteomes" id="UP001499882"/>
    </source>
</evidence>
<keyword evidence="2" id="KW-1185">Reference proteome</keyword>
<gene>
    <name evidence="1" type="ORF">GCM10023350_15750</name>
</gene>
<organism evidence="1 2">
    <name type="scientific">Nocardioides endophyticus</name>
    <dbReference type="NCBI Taxonomy" id="1353775"/>
    <lineage>
        <taxon>Bacteria</taxon>
        <taxon>Bacillati</taxon>
        <taxon>Actinomycetota</taxon>
        <taxon>Actinomycetes</taxon>
        <taxon>Propionibacteriales</taxon>
        <taxon>Nocardioidaceae</taxon>
        <taxon>Nocardioides</taxon>
    </lineage>
</organism>
<name>A0ABP8YL03_9ACTN</name>
<protein>
    <recommendedName>
        <fullName evidence="3">Excreted virulence factor EspC (Type VII ESX diderm)</fullName>
    </recommendedName>
</protein>
<dbReference type="EMBL" id="BAABKN010000009">
    <property type="protein sequence ID" value="GAA4733130.1"/>
    <property type="molecule type" value="Genomic_DNA"/>
</dbReference>
<accession>A0ABP8YL03</accession>
<reference evidence="2" key="1">
    <citation type="journal article" date="2019" name="Int. J. Syst. Evol. Microbiol.">
        <title>The Global Catalogue of Microorganisms (GCM) 10K type strain sequencing project: providing services to taxonomists for standard genome sequencing and annotation.</title>
        <authorList>
            <consortium name="The Broad Institute Genomics Platform"/>
            <consortium name="The Broad Institute Genome Sequencing Center for Infectious Disease"/>
            <person name="Wu L."/>
            <person name="Ma J."/>
        </authorList>
    </citation>
    <scope>NUCLEOTIDE SEQUENCE [LARGE SCALE GENOMIC DNA]</scope>
    <source>
        <strain evidence="2">JCM 18532</strain>
    </source>
</reference>
<comment type="caution">
    <text evidence="1">The sequence shown here is derived from an EMBL/GenBank/DDBJ whole genome shotgun (WGS) entry which is preliminary data.</text>
</comment>
<dbReference type="RefSeq" id="WP_345526183.1">
    <property type="nucleotide sequence ID" value="NZ_BAABKN010000009.1"/>
</dbReference>
<sequence>MEAVPFTMGMTARSWDEQHLTLQAASDQVAAAPTGGFTSGVAGAAARFAATWQRHVAELGTTAEARADGLRTSAADYVRTDNLVATNQVFLDTALREDR</sequence>
<proteinExistence type="predicted"/>